<evidence type="ECO:0000256" key="3">
    <source>
        <dbReference type="ARBA" id="ARBA00022692"/>
    </source>
</evidence>
<evidence type="ECO:0000313" key="8">
    <source>
        <dbReference type="EMBL" id="MBR0672410.1"/>
    </source>
</evidence>
<dbReference type="GO" id="GO:0020037">
    <property type="term" value="F:heme binding"/>
    <property type="evidence" value="ECO:0007669"/>
    <property type="project" value="TreeGrafter"/>
</dbReference>
<dbReference type="Gene3D" id="1.20.950.20">
    <property type="entry name" value="Transmembrane di-heme cytochromes, Chain C"/>
    <property type="match status" value="1"/>
</dbReference>
<dbReference type="SUPFAM" id="SSF81342">
    <property type="entry name" value="Transmembrane di-heme cytochromes"/>
    <property type="match status" value="1"/>
</dbReference>
<dbReference type="InterPro" id="IPR051542">
    <property type="entry name" value="Hydrogenase_cytochrome"/>
</dbReference>
<feature type="transmembrane region" description="Helical" evidence="6">
    <location>
        <begin position="86"/>
        <end position="106"/>
    </location>
</feature>
<accession>A0A9X9WZ31</accession>
<dbReference type="PANTHER" id="PTHR30485:SF2">
    <property type="entry name" value="BLL0597 PROTEIN"/>
    <property type="match status" value="1"/>
</dbReference>
<reference evidence="8" key="2">
    <citation type="journal article" date="2021" name="Syst. Appl. Microbiol.">
        <title>Roseomonas hellenica sp. nov., isolated from roots of wild-growing Alkanna tinctoria.</title>
        <authorList>
            <person name="Rat A."/>
            <person name="Naranjo H.D."/>
            <person name="Lebbe L."/>
            <person name="Cnockaert M."/>
            <person name="Krigas N."/>
            <person name="Grigoriadou K."/>
            <person name="Maloupa E."/>
            <person name="Willems A."/>
        </authorList>
    </citation>
    <scope>NUCLEOTIDE SEQUENCE</scope>
    <source>
        <strain evidence="8">LMG 31231</strain>
    </source>
</reference>
<name>A0A9X9WZ31_9PROT</name>
<evidence type="ECO:0000256" key="1">
    <source>
        <dbReference type="ARBA" id="ARBA00004651"/>
    </source>
</evidence>
<dbReference type="GO" id="GO:0009055">
    <property type="term" value="F:electron transfer activity"/>
    <property type="evidence" value="ECO:0007669"/>
    <property type="project" value="InterPro"/>
</dbReference>
<comment type="subcellular location">
    <subcellularLocation>
        <location evidence="1">Cell membrane</location>
        <topology evidence="1">Multi-pass membrane protein</topology>
    </subcellularLocation>
</comment>
<evidence type="ECO:0000313" key="9">
    <source>
        <dbReference type="Proteomes" id="UP001138751"/>
    </source>
</evidence>
<evidence type="ECO:0000256" key="6">
    <source>
        <dbReference type="SAM" id="Phobius"/>
    </source>
</evidence>
<proteinExistence type="predicted"/>
<dbReference type="PANTHER" id="PTHR30485">
    <property type="entry name" value="NI/FE-HYDROGENASE 1 B-TYPE CYTOCHROME SUBUNIT"/>
    <property type="match status" value="1"/>
</dbReference>
<protein>
    <recommendedName>
        <fullName evidence="7">Cytochrome b561 bacterial/Ni-hydrogenase domain-containing protein</fullName>
    </recommendedName>
</protein>
<keyword evidence="4 6" id="KW-1133">Transmembrane helix</keyword>
<keyword evidence="2" id="KW-1003">Cell membrane</keyword>
<dbReference type="Pfam" id="PF01292">
    <property type="entry name" value="Ni_hydr_CYTB"/>
    <property type="match status" value="1"/>
</dbReference>
<dbReference type="GO" id="GO:0005886">
    <property type="term" value="C:plasma membrane"/>
    <property type="evidence" value="ECO:0007669"/>
    <property type="project" value="UniProtKB-SubCell"/>
</dbReference>
<keyword evidence="5 6" id="KW-0472">Membrane</keyword>
<dbReference type="EMBL" id="JAAEDM010000040">
    <property type="protein sequence ID" value="MBR0672410.1"/>
    <property type="molecule type" value="Genomic_DNA"/>
</dbReference>
<reference evidence="8" key="1">
    <citation type="submission" date="2020-01" db="EMBL/GenBank/DDBJ databases">
        <authorList>
            <person name="Rat A."/>
        </authorList>
    </citation>
    <scope>NUCLEOTIDE SEQUENCE</scope>
    <source>
        <strain evidence="8">LMG 31231</strain>
    </source>
</reference>
<dbReference type="InterPro" id="IPR016174">
    <property type="entry name" value="Di-haem_cyt_TM"/>
</dbReference>
<dbReference type="AlphaFoldDB" id="A0A9X9WZ31"/>
<comment type="caution">
    <text evidence="8">The sequence shown here is derived from an EMBL/GenBank/DDBJ whole genome shotgun (WGS) entry which is preliminary data.</text>
</comment>
<feature type="transmembrane region" description="Helical" evidence="6">
    <location>
        <begin position="46"/>
        <end position="66"/>
    </location>
</feature>
<feature type="domain" description="Cytochrome b561 bacterial/Ni-hydrogenase" evidence="7">
    <location>
        <begin position="12"/>
        <end position="119"/>
    </location>
</feature>
<keyword evidence="3 6" id="KW-0812">Transmembrane</keyword>
<dbReference type="InterPro" id="IPR011577">
    <property type="entry name" value="Cyt_b561_bac/Ni-Hgenase"/>
</dbReference>
<evidence type="ECO:0000256" key="2">
    <source>
        <dbReference type="ARBA" id="ARBA00022475"/>
    </source>
</evidence>
<organism evidence="8 9">
    <name type="scientific">Neoroseomonas soli</name>
    <dbReference type="NCBI Taxonomy" id="1081025"/>
    <lineage>
        <taxon>Bacteria</taxon>
        <taxon>Pseudomonadati</taxon>
        <taxon>Pseudomonadota</taxon>
        <taxon>Alphaproteobacteria</taxon>
        <taxon>Acetobacterales</taxon>
        <taxon>Acetobacteraceae</taxon>
        <taxon>Neoroseomonas</taxon>
    </lineage>
</organism>
<keyword evidence="9" id="KW-1185">Reference proteome</keyword>
<dbReference type="RefSeq" id="WP_211862831.1">
    <property type="nucleotide sequence ID" value="NZ_JAAEDM010000040.1"/>
</dbReference>
<dbReference type="Proteomes" id="UP001138751">
    <property type="component" value="Unassembled WGS sequence"/>
</dbReference>
<sequence>MDSAEAVVGRRHARFSGLVRPPREVLAYLRDAARLRAPRHLGHNRAGGAMVVALLAMLAGLVATGIMMRTDAFWGAQWAADLHEGFANAMVILIGLHVAGVLFASFEHGENLVRAMITGRKRARW</sequence>
<evidence type="ECO:0000259" key="7">
    <source>
        <dbReference type="Pfam" id="PF01292"/>
    </source>
</evidence>
<gene>
    <name evidence="8" type="ORF">GXW76_14605</name>
</gene>
<evidence type="ECO:0000256" key="5">
    <source>
        <dbReference type="ARBA" id="ARBA00023136"/>
    </source>
</evidence>
<dbReference type="GO" id="GO:0022904">
    <property type="term" value="P:respiratory electron transport chain"/>
    <property type="evidence" value="ECO:0007669"/>
    <property type="project" value="InterPro"/>
</dbReference>
<evidence type="ECO:0000256" key="4">
    <source>
        <dbReference type="ARBA" id="ARBA00022989"/>
    </source>
</evidence>